<dbReference type="AlphaFoldDB" id="A0A0L0NUT9"/>
<accession>A0A0L0NUT9</accession>
<organism evidence="2 3">
    <name type="scientific">Candidozyma auris</name>
    <name type="common">Yeast</name>
    <name type="synonym">Candida auris</name>
    <dbReference type="NCBI Taxonomy" id="498019"/>
    <lineage>
        <taxon>Eukaryota</taxon>
        <taxon>Fungi</taxon>
        <taxon>Dikarya</taxon>
        <taxon>Ascomycota</taxon>
        <taxon>Saccharomycotina</taxon>
        <taxon>Pichiomycetes</taxon>
        <taxon>Metschnikowiaceae</taxon>
        <taxon>Candidozyma</taxon>
    </lineage>
</organism>
<comment type="caution">
    <text evidence="2">The sequence shown here is derived from an EMBL/GenBank/DDBJ whole genome shotgun (WGS) entry which is preliminary data.</text>
</comment>
<sequence length="119" mass="13059">MIWDEQLNQSASWYQGRAVWTVWPYFEQIKGMGSTEVVGGELADILHTSEVGLSLFSPRKSPPVSPKLCGPAQLPSPNSEGRSYGAALLQRSIHTDVQLTDEKKKSLQISQGRRIGCSG</sequence>
<dbReference type="EMBL" id="LGST01000041">
    <property type="protein sequence ID" value="KND97803.1"/>
    <property type="molecule type" value="Genomic_DNA"/>
</dbReference>
<name>A0A0L0NUT9_CANAR</name>
<dbReference type="VEuPathDB" id="FungiDB:QG37_06218"/>
<evidence type="ECO:0000313" key="2">
    <source>
        <dbReference type="EMBL" id="KND97803.1"/>
    </source>
</evidence>
<protein>
    <submittedName>
        <fullName evidence="2">Uncharacterized protein</fullName>
    </submittedName>
</protein>
<evidence type="ECO:0000313" key="3">
    <source>
        <dbReference type="Proteomes" id="UP000037122"/>
    </source>
</evidence>
<feature type="region of interest" description="Disordered" evidence="1">
    <location>
        <begin position="57"/>
        <end position="83"/>
    </location>
</feature>
<reference evidence="3" key="1">
    <citation type="journal article" date="2015" name="BMC Genomics">
        <title>Draft genome of a commonly misdiagnosed multidrug resistant pathogen Candida auris.</title>
        <authorList>
            <person name="Chatterjee S."/>
            <person name="Alampalli S.V."/>
            <person name="Nageshan R.K."/>
            <person name="Chettiar S.T."/>
            <person name="Joshi S."/>
            <person name="Tatu U.S."/>
        </authorList>
    </citation>
    <scope>NUCLEOTIDE SEQUENCE [LARGE SCALE GENOMIC DNA]</scope>
    <source>
        <strain evidence="3">6684</strain>
    </source>
</reference>
<evidence type="ECO:0000256" key="1">
    <source>
        <dbReference type="SAM" id="MobiDB-lite"/>
    </source>
</evidence>
<dbReference type="Proteomes" id="UP000037122">
    <property type="component" value="Unassembled WGS sequence"/>
</dbReference>
<gene>
    <name evidence="2" type="ORF">QG37_06218</name>
</gene>
<proteinExistence type="predicted"/>